<accession>A0A1I6SP24</accession>
<evidence type="ECO:0000313" key="2">
    <source>
        <dbReference type="EMBL" id="SFS78696.1"/>
    </source>
</evidence>
<gene>
    <name evidence="2" type="ORF">SAMN05192570_2627</name>
</gene>
<dbReference type="OrthoDB" id="7450752at2"/>
<dbReference type="RefSeq" id="WP_092311509.1">
    <property type="nucleotide sequence ID" value="NZ_FOZV01000005.1"/>
</dbReference>
<keyword evidence="1" id="KW-0732">Signal</keyword>
<evidence type="ECO:0000313" key="3">
    <source>
        <dbReference type="Proteomes" id="UP000198788"/>
    </source>
</evidence>
<keyword evidence="3" id="KW-1185">Reference proteome</keyword>
<feature type="chain" id="PRO_5011694089" evidence="1">
    <location>
        <begin position="27"/>
        <end position="138"/>
    </location>
</feature>
<reference evidence="3" key="1">
    <citation type="submission" date="2016-10" db="EMBL/GenBank/DDBJ databases">
        <authorList>
            <person name="Varghese N."/>
            <person name="Submissions S."/>
        </authorList>
    </citation>
    <scope>NUCLEOTIDE SEQUENCE [LARGE SCALE GENOMIC DNA]</scope>
    <source>
        <strain evidence="3">CGMCC 1.10683</strain>
    </source>
</reference>
<protein>
    <submittedName>
        <fullName evidence="2">Uncharacterized protein</fullName>
    </submittedName>
</protein>
<sequence>MRTFKKGLLVGAVLFFGASALPTAAAAGPNAGYRLVARVPVACWVRPEGGPINSDTGSGRVVEACNSPGGFAVHASYRTLDGDEDALFHYGDRQIQLPHSGNVLLRRSGIAQIRSVDYRFEKTTLKAPVVMVLTIQPI</sequence>
<organism evidence="2 3">
    <name type="scientific">Brevundimonas viscosa</name>
    <dbReference type="NCBI Taxonomy" id="871741"/>
    <lineage>
        <taxon>Bacteria</taxon>
        <taxon>Pseudomonadati</taxon>
        <taxon>Pseudomonadota</taxon>
        <taxon>Alphaproteobacteria</taxon>
        <taxon>Caulobacterales</taxon>
        <taxon>Caulobacteraceae</taxon>
        <taxon>Brevundimonas</taxon>
    </lineage>
</organism>
<evidence type="ECO:0000256" key="1">
    <source>
        <dbReference type="SAM" id="SignalP"/>
    </source>
</evidence>
<feature type="signal peptide" evidence="1">
    <location>
        <begin position="1"/>
        <end position="26"/>
    </location>
</feature>
<name>A0A1I6SP24_9CAUL</name>
<dbReference type="Proteomes" id="UP000198788">
    <property type="component" value="Unassembled WGS sequence"/>
</dbReference>
<proteinExistence type="predicted"/>
<dbReference type="AlphaFoldDB" id="A0A1I6SP24"/>
<dbReference type="EMBL" id="FOZV01000005">
    <property type="protein sequence ID" value="SFS78696.1"/>
    <property type="molecule type" value="Genomic_DNA"/>
</dbReference>